<dbReference type="GO" id="GO:0005694">
    <property type="term" value="C:chromosome"/>
    <property type="evidence" value="ECO:0007669"/>
    <property type="project" value="UniProtKB-SubCell"/>
</dbReference>
<keyword evidence="10" id="KW-0863">Zinc-finger</keyword>
<dbReference type="InterPro" id="IPR009674">
    <property type="entry name" value="Rpa2_dom_4"/>
</dbReference>
<feature type="domain" description="RNA polymerase Rpb2" evidence="18">
    <location>
        <begin position="1032"/>
        <end position="1132"/>
    </location>
</feature>
<comment type="similarity">
    <text evidence="3 15">Belongs to the RNA polymerase beta chain family.</text>
</comment>
<reference evidence="23" key="2">
    <citation type="submission" date="2025-08" db="UniProtKB">
        <authorList>
            <consortium name="Ensembl"/>
        </authorList>
    </citation>
    <scope>IDENTIFICATION</scope>
</reference>
<feature type="domain" description="RNA polymerase Rpb2" evidence="21">
    <location>
        <begin position="455"/>
        <end position="520"/>
    </location>
</feature>
<keyword evidence="12 16" id="KW-0804">Transcription</keyword>
<dbReference type="GeneTree" id="ENSGT00950000183132"/>
<dbReference type="Pfam" id="PF04560">
    <property type="entry name" value="RNA_pol_Rpb2_7"/>
    <property type="match status" value="1"/>
</dbReference>
<dbReference type="Gene3D" id="2.40.270.10">
    <property type="entry name" value="DNA-directed RNA polymerase, subunit 2, domain 6"/>
    <property type="match status" value="1"/>
</dbReference>
<dbReference type="GO" id="GO:0014029">
    <property type="term" value="P:neural crest formation"/>
    <property type="evidence" value="ECO:0007669"/>
    <property type="project" value="Ensembl"/>
</dbReference>
<dbReference type="FunFam" id="3.90.1070.20:FF:000003">
    <property type="entry name" value="DNA-directed RNA polymerase subunit beta"/>
    <property type="match status" value="1"/>
</dbReference>
<dbReference type="InterPro" id="IPR007644">
    <property type="entry name" value="RNA_pol_bsu_protrusion"/>
</dbReference>
<dbReference type="GO" id="GO:0006351">
    <property type="term" value="P:DNA-templated transcription"/>
    <property type="evidence" value="ECO:0007669"/>
    <property type="project" value="InterPro"/>
</dbReference>
<dbReference type="FunFam" id="3.90.1100.10:FF:000008">
    <property type="entry name" value="DNA-directed RNA polymerase subunit beta"/>
    <property type="match status" value="1"/>
</dbReference>
<dbReference type="InterPro" id="IPR037034">
    <property type="entry name" value="RNA_pol_Rpb2_2_sf"/>
</dbReference>
<dbReference type="FunFam" id="2.40.270.10:FF:000011">
    <property type="entry name" value="DNA-directed RNA polymerase subunit beta"/>
    <property type="match status" value="1"/>
</dbReference>
<dbReference type="Pfam" id="PF04561">
    <property type="entry name" value="RNA_pol_Rpb2_2"/>
    <property type="match status" value="1"/>
</dbReference>
<dbReference type="AlphaFoldDB" id="A0A3P8VLG8"/>
<dbReference type="GO" id="GO:0003899">
    <property type="term" value="F:DNA-directed RNA polymerase activity"/>
    <property type="evidence" value="ECO:0007669"/>
    <property type="project" value="UniProtKB-EC"/>
</dbReference>
<dbReference type="GO" id="GO:0032549">
    <property type="term" value="F:ribonucleoside binding"/>
    <property type="evidence" value="ECO:0007669"/>
    <property type="project" value="InterPro"/>
</dbReference>
<dbReference type="PROSITE" id="PS01166">
    <property type="entry name" value="RNA_POL_BETA"/>
    <property type="match status" value="1"/>
</dbReference>
<organism evidence="23 24">
    <name type="scientific">Cynoglossus semilaevis</name>
    <name type="common">Tongue sole</name>
    <dbReference type="NCBI Taxonomy" id="244447"/>
    <lineage>
        <taxon>Eukaryota</taxon>
        <taxon>Metazoa</taxon>
        <taxon>Chordata</taxon>
        <taxon>Craniata</taxon>
        <taxon>Vertebrata</taxon>
        <taxon>Euteleostomi</taxon>
        <taxon>Actinopterygii</taxon>
        <taxon>Neopterygii</taxon>
        <taxon>Teleostei</taxon>
        <taxon>Neoteleostei</taxon>
        <taxon>Acanthomorphata</taxon>
        <taxon>Carangaria</taxon>
        <taxon>Pleuronectiformes</taxon>
        <taxon>Pleuronectoidei</taxon>
        <taxon>Cynoglossidae</taxon>
        <taxon>Cynoglossinae</taxon>
        <taxon>Cynoglossus</taxon>
    </lineage>
</organism>
<dbReference type="FunFam" id="3.90.1100.10:FF:000016">
    <property type="entry name" value="DNA-directed RNA polymerase subunit beta"/>
    <property type="match status" value="1"/>
</dbReference>
<evidence type="ECO:0000256" key="2">
    <source>
        <dbReference type="ARBA" id="ARBA00004604"/>
    </source>
</evidence>
<dbReference type="Pfam" id="PF04563">
    <property type="entry name" value="RNA_pol_Rpb2_1"/>
    <property type="match status" value="1"/>
</dbReference>
<dbReference type="InterPro" id="IPR014724">
    <property type="entry name" value="RNA_pol_RPB2_OB-fold"/>
</dbReference>
<evidence type="ECO:0000256" key="15">
    <source>
        <dbReference type="RuleBase" id="RU000434"/>
    </source>
</evidence>
<evidence type="ECO:0000256" key="11">
    <source>
        <dbReference type="ARBA" id="ARBA00022833"/>
    </source>
</evidence>
<dbReference type="Gene3D" id="3.90.1800.10">
    <property type="entry name" value="RNA polymerase alpha subunit dimerisation domain"/>
    <property type="match status" value="1"/>
</dbReference>
<keyword evidence="13" id="KW-0539">Nucleus</keyword>
<dbReference type="GO" id="GO:0003677">
    <property type="term" value="F:DNA binding"/>
    <property type="evidence" value="ECO:0007669"/>
    <property type="project" value="InterPro"/>
</dbReference>
<keyword evidence="7 16" id="KW-0808">Transferase</keyword>
<dbReference type="Gene3D" id="3.90.1110.10">
    <property type="entry name" value="RNA polymerase Rpb2, domain 2"/>
    <property type="match status" value="1"/>
</dbReference>
<dbReference type="Gene3D" id="3.90.1100.10">
    <property type="match status" value="1"/>
</dbReference>
<evidence type="ECO:0000256" key="7">
    <source>
        <dbReference type="ARBA" id="ARBA00022679"/>
    </source>
</evidence>
<dbReference type="SUPFAM" id="SSF64484">
    <property type="entry name" value="beta and beta-prime subunits of DNA dependent RNA-polymerase"/>
    <property type="match status" value="1"/>
</dbReference>
<dbReference type="KEGG" id="csem:103387493"/>
<keyword evidence="11" id="KW-0862">Zinc</keyword>
<dbReference type="InParanoid" id="A0A3P8VLG8"/>
<evidence type="ECO:0000313" key="24">
    <source>
        <dbReference type="Proteomes" id="UP000265120"/>
    </source>
</evidence>
<keyword evidence="4" id="KW-0158">Chromosome</keyword>
<feature type="domain" description="DNA-directed RNA polymerase I subunit RPA2" evidence="22">
    <location>
        <begin position="563"/>
        <end position="621"/>
    </location>
</feature>
<proteinExistence type="inferred from homology"/>
<dbReference type="FunFam" id="2.40.50.150:FF:000004">
    <property type="entry name" value="DNA-directed RNA polymerase subunit beta"/>
    <property type="match status" value="1"/>
</dbReference>
<evidence type="ECO:0000256" key="5">
    <source>
        <dbReference type="ARBA" id="ARBA00022478"/>
    </source>
</evidence>
<evidence type="ECO:0000259" key="19">
    <source>
        <dbReference type="Pfam" id="PF04561"/>
    </source>
</evidence>
<reference evidence="23 24" key="1">
    <citation type="journal article" date="2014" name="Nat. Genet.">
        <title>Whole-genome sequence of a flatfish provides insights into ZW sex chromosome evolution and adaptation to a benthic lifestyle.</title>
        <authorList>
            <person name="Chen S."/>
            <person name="Zhang G."/>
            <person name="Shao C."/>
            <person name="Huang Q."/>
            <person name="Liu G."/>
            <person name="Zhang P."/>
            <person name="Song W."/>
            <person name="An N."/>
            <person name="Chalopin D."/>
            <person name="Volff J.N."/>
            <person name="Hong Y."/>
            <person name="Li Q."/>
            <person name="Sha Z."/>
            <person name="Zhou H."/>
            <person name="Xie M."/>
            <person name="Yu Q."/>
            <person name="Liu Y."/>
            <person name="Xiang H."/>
            <person name="Wang N."/>
            <person name="Wu K."/>
            <person name="Yang C."/>
            <person name="Zhou Q."/>
            <person name="Liao X."/>
            <person name="Yang L."/>
            <person name="Hu Q."/>
            <person name="Zhang J."/>
            <person name="Meng L."/>
            <person name="Jin L."/>
            <person name="Tian Y."/>
            <person name="Lian J."/>
            <person name="Yang J."/>
            <person name="Miao G."/>
            <person name="Liu S."/>
            <person name="Liang Z."/>
            <person name="Yan F."/>
            <person name="Li Y."/>
            <person name="Sun B."/>
            <person name="Zhang H."/>
            <person name="Zhang J."/>
            <person name="Zhu Y."/>
            <person name="Du M."/>
            <person name="Zhao Y."/>
            <person name="Schartl M."/>
            <person name="Tang Q."/>
            <person name="Wang J."/>
        </authorList>
    </citation>
    <scope>NUCLEOTIDE SEQUENCE</scope>
</reference>
<accession>A0A3P8VLG8</accession>
<dbReference type="GO" id="GO:0008270">
    <property type="term" value="F:zinc ion binding"/>
    <property type="evidence" value="ECO:0007669"/>
    <property type="project" value="UniProtKB-KW"/>
</dbReference>
<evidence type="ECO:0000256" key="10">
    <source>
        <dbReference type="ARBA" id="ARBA00022771"/>
    </source>
</evidence>
<dbReference type="FunFam" id="3.90.1110.10:FF:000008">
    <property type="entry name" value="DNA-directed RNA polymerase subunit beta"/>
    <property type="match status" value="1"/>
</dbReference>
<dbReference type="CDD" id="cd00653">
    <property type="entry name" value="RNA_pol_B_RPB2"/>
    <property type="match status" value="1"/>
</dbReference>
<evidence type="ECO:0000256" key="16">
    <source>
        <dbReference type="RuleBase" id="RU363031"/>
    </source>
</evidence>
<keyword evidence="6" id="KW-0597">Phosphoprotein</keyword>
<dbReference type="GeneID" id="103387493"/>
<dbReference type="Pfam" id="PF06883">
    <property type="entry name" value="RNA_pol_Rpa2_4"/>
    <property type="match status" value="1"/>
</dbReference>
<evidence type="ECO:0000256" key="14">
    <source>
        <dbReference type="ARBA" id="ARBA00047768"/>
    </source>
</evidence>
<dbReference type="CTD" id="84172"/>
<dbReference type="FunCoup" id="A0A3P8VLG8">
    <property type="interactions" value="1049"/>
</dbReference>
<evidence type="ECO:0000256" key="9">
    <source>
        <dbReference type="ARBA" id="ARBA00022723"/>
    </source>
</evidence>
<dbReference type="Ensembl" id="ENSCSET00000013454.1">
    <property type="protein sequence ID" value="ENSCSEP00000013295.1"/>
    <property type="gene ID" value="ENSCSEG00000008564.1"/>
</dbReference>
<dbReference type="InterPro" id="IPR037033">
    <property type="entry name" value="DNA-dir_RNAP_su2_hyb_sf"/>
</dbReference>
<dbReference type="Gene3D" id="2.40.50.150">
    <property type="match status" value="1"/>
</dbReference>
<dbReference type="InterPro" id="IPR007645">
    <property type="entry name" value="RNA_pol_Rpb2_3"/>
</dbReference>
<evidence type="ECO:0000313" key="23">
    <source>
        <dbReference type="Ensembl" id="ENSCSEP00000013295.1"/>
    </source>
</evidence>
<dbReference type="OMA" id="FFGVVHY"/>
<feature type="domain" description="RNA polymerase beta subunit protrusion" evidence="20">
    <location>
        <begin position="38"/>
        <end position="408"/>
    </location>
</feature>
<evidence type="ECO:0000259" key="22">
    <source>
        <dbReference type="Pfam" id="PF06883"/>
    </source>
</evidence>
<dbReference type="Gene3D" id="3.90.1070.20">
    <property type="match status" value="1"/>
</dbReference>
<dbReference type="Pfam" id="PF00562">
    <property type="entry name" value="RNA_pol_Rpb2_6"/>
    <property type="match status" value="1"/>
</dbReference>
<comment type="function">
    <text evidence="16">DNA-dependent RNA polymerase catalyzes the transcription of DNA into RNA using the four ribonucleoside triphosphates as substrates.</text>
</comment>
<evidence type="ECO:0000256" key="4">
    <source>
        <dbReference type="ARBA" id="ARBA00022454"/>
    </source>
</evidence>
<evidence type="ECO:0000256" key="3">
    <source>
        <dbReference type="ARBA" id="ARBA00006835"/>
    </source>
</evidence>
<keyword evidence="9" id="KW-0479">Metal-binding</keyword>
<dbReference type="InterPro" id="IPR007120">
    <property type="entry name" value="DNA-dir_RNAP_su2_dom"/>
</dbReference>
<dbReference type="OrthoDB" id="10248617at2759"/>
<dbReference type="GO" id="GO:0000428">
    <property type="term" value="C:DNA-directed RNA polymerase complex"/>
    <property type="evidence" value="ECO:0007669"/>
    <property type="project" value="UniProtKB-KW"/>
</dbReference>
<dbReference type="PANTHER" id="PTHR20856">
    <property type="entry name" value="DNA-DIRECTED RNA POLYMERASE I SUBUNIT 2"/>
    <property type="match status" value="1"/>
</dbReference>
<dbReference type="InterPro" id="IPR007642">
    <property type="entry name" value="RNA_pol_Rpb2_2"/>
</dbReference>
<dbReference type="GO" id="GO:0005730">
    <property type="term" value="C:nucleolus"/>
    <property type="evidence" value="ECO:0007669"/>
    <property type="project" value="UniProtKB-SubCell"/>
</dbReference>
<dbReference type="EC" id="2.7.7.6" evidence="16"/>
<evidence type="ECO:0000256" key="1">
    <source>
        <dbReference type="ARBA" id="ARBA00004286"/>
    </source>
</evidence>
<name>A0A3P8VLG8_CYNSE</name>
<evidence type="ECO:0000256" key="12">
    <source>
        <dbReference type="ARBA" id="ARBA00023163"/>
    </source>
</evidence>
<evidence type="ECO:0000256" key="6">
    <source>
        <dbReference type="ARBA" id="ARBA00022553"/>
    </source>
</evidence>
<dbReference type="Proteomes" id="UP000265120">
    <property type="component" value="Chromosome 12"/>
</dbReference>
<keyword evidence="24" id="KW-1185">Reference proteome</keyword>
<protein>
    <recommendedName>
        <fullName evidence="16">DNA-directed RNA polymerase subunit beta</fullName>
        <ecNumber evidence="16">2.7.7.6</ecNumber>
    </recommendedName>
</protein>
<dbReference type="STRING" id="244447.ENSCSEP00000013295"/>
<feature type="domain" description="RNA polymerase Rpb2" evidence="19">
    <location>
        <begin position="186"/>
        <end position="374"/>
    </location>
</feature>
<evidence type="ECO:0000259" key="18">
    <source>
        <dbReference type="Pfam" id="PF04560"/>
    </source>
</evidence>
<evidence type="ECO:0000259" key="21">
    <source>
        <dbReference type="Pfam" id="PF04565"/>
    </source>
</evidence>
<sequence length="1134" mass="127955">MDFCEKWKDLPKSPSLKNLTQERFGVLKESQHAAVQDLTRVHIESFDQAVTDGLSRVVQAIPPLEFTVKNDKISLSFVEAMIHNPVVTKGNICREMKVFPAECRGRRCTYKGKIVADVTWSINGVPKGTIKQSLGHVPIMVKSKLCNIYGMSPKELVEHHEEAEEMGGYFIVNGIEKVIRMLIMPRRNYPIAMSRPKWKSRGQGYTQYGISMHCVKEEHTAINMNLHYLENGTVMLNFIYQKELFFLPLGFALKALVDFTDFQIYQELIKGREDNSFYKSCVAEMLRIVMEEGCTTRCKVLNYLGERFRVKLNLPEWYTSEQCAHFLLDECLCIHLKSDVEKFYLLCLMTRKLFTFAKQECMEENPDSIMCQEVLTPGRLYLMFLKEKMTSWLVSVKLAFNKRASRLNGGWTPENMMKLFNLGTDVTRSFEYLLATGNVTSKTGLGMLQNTGLCVVADKLNFIRYLSHFRCIHRGAAFAKMRTTSVRKLLPESWGFLCPVHTPDGEPCGLMNHMTAICEIVAPTLPTTSLPALLCSLGVVPVDASPGQNFADCYPVILDGTVVGWLESELAPAVVESLRTFKVLRERKIPPWTEIVLVPKTGKASLYPGLFLFTTPCRLVRPVRNLALGKEELIGTFEQLYINVGILEDEIEPGVTTHQELFPHSMLSVVANFIPYSDHNQSPRNMYQCQMGKQTMGFPLHSFMDRSDNKLYRLQTPQSPMVRPYMYDHYNLDNYPSGTNAIVAVISYTGYDMEDAMIVNKSSWERGFAHGSIYKTELVDLTQKVTGDDGVVFGTTPDDPKVNGKLDADGLPYIGSTLKYGDPFYCSINVNTGDSHIHYYKSQETCVVDNIKICSNDHGTGHFKRVCITVRIPRNPTIGDKFASRHGQKGILSRLWPTEDMPFTESGMTPDILFNPHGFPSRMTIGMLIESMAGKSGALHGLSHDATPFTFSEQNSALEYFGEMLRAGGYNYYGTERLYSGLSGLELEADIFIGVVYYQRLRHMVSDKFQVRTTGARDKVTNQPVGGRNIQGGIRFGEMERDALLAHGSSFLLHDRLFNCSDRSVAQVCMDCGSLLSPLLEKPPPSWSSMRHRKTVCTLCGKSDSIDSVSVPYVFRYFVAELAAMNIKVKLDVK</sequence>
<dbReference type="FunFam" id="3.90.1800.10:FF:000004">
    <property type="entry name" value="DNA-directed RNA polymerase subunit beta"/>
    <property type="match status" value="1"/>
</dbReference>
<evidence type="ECO:0000259" key="20">
    <source>
        <dbReference type="Pfam" id="PF04563"/>
    </source>
</evidence>
<dbReference type="InterPro" id="IPR007641">
    <property type="entry name" value="RNA_pol_Rpb2_7"/>
</dbReference>
<evidence type="ECO:0000259" key="17">
    <source>
        <dbReference type="Pfam" id="PF00562"/>
    </source>
</evidence>
<evidence type="ECO:0000256" key="8">
    <source>
        <dbReference type="ARBA" id="ARBA00022695"/>
    </source>
</evidence>
<comment type="catalytic activity">
    <reaction evidence="14">
        <text>RNA(n) + a ribonucleoside 5'-triphosphate = RNA(n+1) + diphosphate</text>
        <dbReference type="Rhea" id="RHEA:21248"/>
        <dbReference type="Rhea" id="RHEA-COMP:14527"/>
        <dbReference type="Rhea" id="RHEA-COMP:17342"/>
        <dbReference type="ChEBI" id="CHEBI:33019"/>
        <dbReference type="ChEBI" id="CHEBI:61557"/>
        <dbReference type="ChEBI" id="CHEBI:140395"/>
        <dbReference type="EC" id="2.7.7.6"/>
    </reaction>
    <physiologicalReaction direction="left-to-right" evidence="14">
        <dbReference type="Rhea" id="RHEA:21249"/>
    </physiologicalReaction>
</comment>
<keyword evidence="8 16" id="KW-0548">Nucleotidyltransferase</keyword>
<dbReference type="Pfam" id="PF04565">
    <property type="entry name" value="RNA_pol_Rpb2_3"/>
    <property type="match status" value="1"/>
</dbReference>
<reference evidence="23" key="3">
    <citation type="submission" date="2025-09" db="UniProtKB">
        <authorList>
            <consortium name="Ensembl"/>
        </authorList>
    </citation>
    <scope>IDENTIFICATION</scope>
</reference>
<dbReference type="RefSeq" id="XP_008320388.1">
    <property type="nucleotide sequence ID" value="XM_008322166.3"/>
</dbReference>
<evidence type="ECO:0000256" key="13">
    <source>
        <dbReference type="ARBA" id="ARBA00023242"/>
    </source>
</evidence>
<dbReference type="InterPro" id="IPR007121">
    <property type="entry name" value="RNA_pol_bsu_CS"/>
</dbReference>
<keyword evidence="5 16" id="KW-0240">DNA-directed RNA polymerase</keyword>
<dbReference type="FunFam" id="2.40.270.10:FF:000006">
    <property type="entry name" value="DNA-directed RNA polymerase subunit beta"/>
    <property type="match status" value="1"/>
</dbReference>
<comment type="subcellular location">
    <subcellularLocation>
        <location evidence="1">Chromosome</location>
    </subcellularLocation>
    <subcellularLocation>
        <location evidence="2">Nucleus</location>
        <location evidence="2">Nucleolus</location>
    </subcellularLocation>
</comment>
<feature type="domain" description="DNA-directed RNA polymerase subunit 2 hybrid-binding" evidence="17">
    <location>
        <begin position="670"/>
        <end position="1029"/>
    </location>
</feature>
<dbReference type="InterPro" id="IPR015712">
    <property type="entry name" value="DNA-dir_RNA_pol_su2"/>
</dbReference>